<dbReference type="Proteomes" id="UP001595607">
    <property type="component" value="Unassembled WGS sequence"/>
</dbReference>
<evidence type="ECO:0008006" key="4">
    <source>
        <dbReference type="Google" id="ProtNLM"/>
    </source>
</evidence>
<comment type="caution">
    <text evidence="2">The sequence shown here is derived from an EMBL/GenBank/DDBJ whole genome shotgun (WGS) entry which is preliminary data.</text>
</comment>
<name>A0ABV7MCT9_9PROT</name>
<keyword evidence="3" id="KW-1185">Reference proteome</keyword>
<dbReference type="EMBL" id="JBHRVA010000002">
    <property type="protein sequence ID" value="MFC3302737.1"/>
    <property type="molecule type" value="Genomic_DNA"/>
</dbReference>
<evidence type="ECO:0000256" key="1">
    <source>
        <dbReference type="SAM" id="SignalP"/>
    </source>
</evidence>
<organism evidence="2 3">
    <name type="scientific">Parvularcula lutaonensis</name>
    <dbReference type="NCBI Taxonomy" id="491923"/>
    <lineage>
        <taxon>Bacteria</taxon>
        <taxon>Pseudomonadati</taxon>
        <taxon>Pseudomonadota</taxon>
        <taxon>Alphaproteobacteria</taxon>
        <taxon>Parvularculales</taxon>
        <taxon>Parvularculaceae</taxon>
        <taxon>Parvularcula</taxon>
    </lineage>
</organism>
<gene>
    <name evidence="2" type="ORF">ACFONP_08330</name>
</gene>
<proteinExistence type="predicted"/>
<keyword evidence="1" id="KW-0732">Signal</keyword>
<feature type="chain" id="PRO_5045180143" description="YbjN domain-containing protein" evidence="1">
    <location>
        <begin position="21"/>
        <end position="207"/>
    </location>
</feature>
<protein>
    <recommendedName>
        <fullName evidence="4">YbjN domain-containing protein</fullName>
    </recommendedName>
</protein>
<feature type="signal peptide" evidence="1">
    <location>
        <begin position="1"/>
        <end position="20"/>
    </location>
</feature>
<dbReference type="RefSeq" id="WP_189571410.1">
    <property type="nucleotide sequence ID" value="NZ_BMXU01000001.1"/>
</dbReference>
<evidence type="ECO:0000313" key="3">
    <source>
        <dbReference type="Proteomes" id="UP001595607"/>
    </source>
</evidence>
<evidence type="ECO:0000313" key="2">
    <source>
        <dbReference type="EMBL" id="MFC3302737.1"/>
    </source>
</evidence>
<sequence>MIRTFIAAATAALLATSAQAQIPEPLASTKLPNVDRATLVPVLQQMGLRPETVTLESGEALAITTPSMTVILRPRVCNPDCAGLFMLSIVPDSGTADQINAYNSFVPGSKAVRLPNGSTAISRYLIADYGLIAGSFLIDLQVFANTVGRWQQRNFPMGSNVQSVSLTEPGESQFDSEMQDLLDDVLERPELWSREVGHSKFDGIFPQ</sequence>
<accession>A0ABV7MCT9</accession>
<reference evidence="3" key="1">
    <citation type="journal article" date="2019" name="Int. J. Syst. Evol. Microbiol.">
        <title>The Global Catalogue of Microorganisms (GCM) 10K type strain sequencing project: providing services to taxonomists for standard genome sequencing and annotation.</title>
        <authorList>
            <consortium name="The Broad Institute Genomics Platform"/>
            <consortium name="The Broad Institute Genome Sequencing Center for Infectious Disease"/>
            <person name="Wu L."/>
            <person name="Ma J."/>
        </authorList>
    </citation>
    <scope>NUCLEOTIDE SEQUENCE [LARGE SCALE GENOMIC DNA]</scope>
    <source>
        <strain evidence="3">KCTC 22245</strain>
    </source>
</reference>